<keyword evidence="14" id="KW-0449">Lipoprotein</keyword>
<feature type="transmembrane region" description="Helical" evidence="15">
    <location>
        <begin position="233"/>
        <end position="253"/>
    </location>
</feature>
<evidence type="ECO:0000256" key="2">
    <source>
        <dbReference type="ARBA" id="ARBA00009450"/>
    </source>
</evidence>
<keyword evidence="3" id="KW-0813">Transport</keyword>
<evidence type="ECO:0000256" key="4">
    <source>
        <dbReference type="ARBA" id="ARBA00022452"/>
    </source>
</evidence>
<reference evidence="18" key="1">
    <citation type="submission" date="2020-08" db="EMBL/GenBank/DDBJ databases">
        <title>Pontibacter sp. SD6 16S ribosomal RNA gene Genome sequencing and assembly.</title>
        <authorList>
            <person name="Kang M."/>
        </authorList>
    </citation>
    <scope>NUCLEOTIDE SEQUENCE</scope>
    <source>
        <strain evidence="18">SD6</strain>
    </source>
</reference>
<evidence type="ECO:0000256" key="5">
    <source>
        <dbReference type="ARBA" id="ARBA00022597"/>
    </source>
</evidence>
<dbReference type="AlphaFoldDB" id="A0A923N4B6"/>
<dbReference type="PANTHER" id="PTHR33619:SF3">
    <property type="entry name" value="POLYSACCHARIDE EXPORT PROTEIN GFCE-RELATED"/>
    <property type="match status" value="1"/>
</dbReference>
<dbReference type="Pfam" id="PF22461">
    <property type="entry name" value="SLBB_2"/>
    <property type="match status" value="1"/>
</dbReference>
<proteinExistence type="inferred from homology"/>
<dbReference type="InterPro" id="IPR049712">
    <property type="entry name" value="Poly_export"/>
</dbReference>
<protein>
    <submittedName>
        <fullName evidence="18">Polysaccharide export protein</fullName>
    </submittedName>
</protein>
<comment type="caution">
    <text evidence="18">The sequence shown here is derived from an EMBL/GenBank/DDBJ whole genome shotgun (WGS) entry which is preliminary data.</text>
</comment>
<comment type="subcellular location">
    <subcellularLocation>
        <location evidence="1">Cell outer membrane</location>
        <topology evidence="1">Multi-pass membrane protein</topology>
    </subcellularLocation>
</comment>
<dbReference type="InterPro" id="IPR054765">
    <property type="entry name" value="SLBB_dom"/>
</dbReference>
<keyword evidence="11 15" id="KW-0472">Membrane</keyword>
<keyword evidence="15" id="KW-1133">Transmembrane helix</keyword>
<feature type="domain" description="Polysaccharide export protein N-terminal" evidence="16">
    <location>
        <begin position="43"/>
        <end position="138"/>
    </location>
</feature>
<keyword evidence="5" id="KW-0762">Sugar transport</keyword>
<evidence type="ECO:0000313" key="18">
    <source>
        <dbReference type="EMBL" id="MBC5991216.1"/>
    </source>
</evidence>
<keyword evidence="7" id="KW-0732">Signal</keyword>
<keyword evidence="4" id="KW-1134">Transmembrane beta strand</keyword>
<evidence type="ECO:0000256" key="3">
    <source>
        <dbReference type="ARBA" id="ARBA00022448"/>
    </source>
</evidence>
<keyword evidence="6 15" id="KW-0812">Transmembrane</keyword>
<evidence type="ECO:0000256" key="14">
    <source>
        <dbReference type="ARBA" id="ARBA00023288"/>
    </source>
</evidence>
<accession>A0A923N4B6</accession>
<evidence type="ECO:0000256" key="13">
    <source>
        <dbReference type="ARBA" id="ARBA00023237"/>
    </source>
</evidence>
<evidence type="ECO:0000313" key="19">
    <source>
        <dbReference type="Proteomes" id="UP000603640"/>
    </source>
</evidence>
<keyword evidence="12" id="KW-0564">Palmitate</keyword>
<keyword evidence="19" id="KW-1185">Reference proteome</keyword>
<evidence type="ECO:0000256" key="10">
    <source>
        <dbReference type="ARBA" id="ARBA00023114"/>
    </source>
</evidence>
<gene>
    <name evidence="18" type="ORF">H8S84_00045</name>
</gene>
<dbReference type="PANTHER" id="PTHR33619">
    <property type="entry name" value="POLYSACCHARIDE EXPORT PROTEIN GFCE-RELATED"/>
    <property type="match status" value="1"/>
</dbReference>
<keyword evidence="8" id="KW-0625">Polysaccharide transport</keyword>
<comment type="similarity">
    <text evidence="2">Belongs to the BexD/CtrA/VexA family.</text>
</comment>
<evidence type="ECO:0000256" key="8">
    <source>
        <dbReference type="ARBA" id="ARBA00023047"/>
    </source>
</evidence>
<keyword evidence="9" id="KW-0406">Ion transport</keyword>
<evidence type="ECO:0000256" key="1">
    <source>
        <dbReference type="ARBA" id="ARBA00004571"/>
    </source>
</evidence>
<dbReference type="GO" id="GO:0009279">
    <property type="term" value="C:cell outer membrane"/>
    <property type="evidence" value="ECO:0007669"/>
    <property type="project" value="UniProtKB-SubCell"/>
</dbReference>
<dbReference type="GO" id="GO:0046930">
    <property type="term" value="C:pore complex"/>
    <property type="evidence" value="ECO:0007669"/>
    <property type="project" value="UniProtKB-KW"/>
</dbReference>
<evidence type="ECO:0000256" key="11">
    <source>
        <dbReference type="ARBA" id="ARBA00023136"/>
    </source>
</evidence>
<dbReference type="GO" id="GO:0015288">
    <property type="term" value="F:porin activity"/>
    <property type="evidence" value="ECO:0007669"/>
    <property type="project" value="UniProtKB-KW"/>
</dbReference>
<keyword evidence="13" id="KW-0998">Cell outer membrane</keyword>
<name>A0A923N4B6_9BACT</name>
<evidence type="ECO:0000259" key="17">
    <source>
        <dbReference type="Pfam" id="PF22461"/>
    </source>
</evidence>
<dbReference type="PROSITE" id="PS51257">
    <property type="entry name" value="PROKAR_LIPOPROTEIN"/>
    <property type="match status" value="1"/>
</dbReference>
<sequence length="256" mass="28764">MRNILCYLLLIMMATSCITKKELVYMQNEKLKKNTPTNFTTPYKEYELQPNDVLSIKVISNQPELSNAFNIIDPNNAFGISGPSSLYLSGYSIDKDGKIMLPTLGELKVSGLSVAQVQNLIQRNLDKYFNDATVVVKLISFKISVLGEVRTPGYYYVYNEQANLLEALSMAGDLTQGANRENLKLIRQKPGGTEVILLDLKDPNLVQSQYYFLKPNDVLYVEPRKTQIRRDNLIVVSTILGVLSTAGLILNFVNIK</sequence>
<keyword evidence="10" id="KW-0626">Porin</keyword>
<evidence type="ECO:0000256" key="9">
    <source>
        <dbReference type="ARBA" id="ARBA00023065"/>
    </source>
</evidence>
<dbReference type="GO" id="GO:0015159">
    <property type="term" value="F:polysaccharide transmembrane transporter activity"/>
    <property type="evidence" value="ECO:0007669"/>
    <property type="project" value="InterPro"/>
</dbReference>
<dbReference type="Pfam" id="PF02563">
    <property type="entry name" value="Poly_export"/>
    <property type="match status" value="1"/>
</dbReference>
<evidence type="ECO:0000256" key="15">
    <source>
        <dbReference type="SAM" id="Phobius"/>
    </source>
</evidence>
<organism evidence="18 19">
    <name type="scientific">Pontibacter cellulosilyticus</name>
    <dbReference type="NCBI Taxonomy" id="1720253"/>
    <lineage>
        <taxon>Bacteria</taxon>
        <taxon>Pseudomonadati</taxon>
        <taxon>Bacteroidota</taxon>
        <taxon>Cytophagia</taxon>
        <taxon>Cytophagales</taxon>
        <taxon>Hymenobacteraceae</taxon>
        <taxon>Pontibacter</taxon>
    </lineage>
</organism>
<dbReference type="Proteomes" id="UP000603640">
    <property type="component" value="Unassembled WGS sequence"/>
</dbReference>
<dbReference type="Gene3D" id="3.10.560.10">
    <property type="entry name" value="Outer membrane lipoprotein wza domain like"/>
    <property type="match status" value="1"/>
</dbReference>
<evidence type="ECO:0000256" key="7">
    <source>
        <dbReference type="ARBA" id="ARBA00022729"/>
    </source>
</evidence>
<dbReference type="InterPro" id="IPR003715">
    <property type="entry name" value="Poly_export_N"/>
</dbReference>
<dbReference type="GO" id="GO:0006811">
    <property type="term" value="P:monoatomic ion transport"/>
    <property type="evidence" value="ECO:0007669"/>
    <property type="project" value="UniProtKB-KW"/>
</dbReference>
<evidence type="ECO:0000256" key="12">
    <source>
        <dbReference type="ARBA" id="ARBA00023139"/>
    </source>
</evidence>
<evidence type="ECO:0000256" key="6">
    <source>
        <dbReference type="ARBA" id="ARBA00022692"/>
    </source>
</evidence>
<dbReference type="EMBL" id="JACRVF010000001">
    <property type="protein sequence ID" value="MBC5991216.1"/>
    <property type="molecule type" value="Genomic_DNA"/>
</dbReference>
<feature type="domain" description="SLBB" evidence="17">
    <location>
        <begin position="142"/>
        <end position="221"/>
    </location>
</feature>
<evidence type="ECO:0000259" key="16">
    <source>
        <dbReference type="Pfam" id="PF02563"/>
    </source>
</evidence>